<dbReference type="AlphaFoldDB" id="A0A8J9X2N6"/>
<evidence type="ECO:0008006" key="2">
    <source>
        <dbReference type="Google" id="ProtNLM"/>
    </source>
</evidence>
<evidence type="ECO:0000313" key="1">
    <source>
        <dbReference type="EMBL" id="CAG9283728.1"/>
    </source>
</evidence>
<name>A0A8J9X2N6_PHATR</name>
<dbReference type="OMA" id="FKLFCVL"/>
<protein>
    <recommendedName>
        <fullName evidence="2">Essential protein Yae1 N-terminal domain-containing protein</fullName>
    </recommendedName>
</protein>
<dbReference type="Proteomes" id="UP000836788">
    <property type="component" value="Chromosome 19"/>
</dbReference>
<dbReference type="EMBL" id="OU594960">
    <property type="protein sequence ID" value="CAG9283728.1"/>
    <property type="molecule type" value="Genomic_DNA"/>
</dbReference>
<dbReference type="PANTHER" id="PTHR28532:SF1">
    <property type="entry name" value="ORAL CANCER OVEREXPRESSED 1"/>
    <property type="match status" value="1"/>
</dbReference>
<dbReference type="PANTHER" id="PTHR28532">
    <property type="entry name" value="GEO13458P1"/>
    <property type="match status" value="1"/>
</dbReference>
<dbReference type="InterPro" id="IPR052436">
    <property type="entry name" value="LTO1_adapter"/>
</dbReference>
<proteinExistence type="predicted"/>
<gene>
    <name evidence="1" type="ORF">PTTT1_LOCUS23756</name>
</gene>
<sequence>MTLSDTNGSSHIENEQNAWDAICVNPHEQFVMQGRQEGRDAGLLAGYTDGRQMGRVTAMDYGMELGFFRGVIRAMQQQNGSDRHERAWKTQNELTELLDRFPGPTDMFQSKIQSARITQSKGHASGIDHIEALDEGSGEQNENPIDVFSAIQRIRARFKLFTTQLGMPNFSLRQAMDAMEKRGDSSKVEKEKEIGLDW</sequence>
<reference evidence="1" key="1">
    <citation type="submission" date="2022-02" db="EMBL/GenBank/DDBJ databases">
        <authorList>
            <person name="Giguere J D."/>
        </authorList>
    </citation>
    <scope>NUCLEOTIDE SEQUENCE</scope>
    <source>
        <strain evidence="1">CCAP 1055/1</strain>
    </source>
</reference>
<accession>A0A8J9X2N6</accession>
<organism evidence="1">
    <name type="scientific">Phaeodactylum tricornutum</name>
    <name type="common">Diatom</name>
    <dbReference type="NCBI Taxonomy" id="2850"/>
    <lineage>
        <taxon>Eukaryota</taxon>
        <taxon>Sar</taxon>
        <taxon>Stramenopiles</taxon>
        <taxon>Ochrophyta</taxon>
        <taxon>Bacillariophyta</taxon>
        <taxon>Bacillariophyceae</taxon>
        <taxon>Bacillariophycidae</taxon>
        <taxon>Naviculales</taxon>
        <taxon>Phaeodactylaceae</taxon>
        <taxon>Phaeodactylum</taxon>
    </lineage>
</organism>